<dbReference type="Proteomes" id="UP001309876">
    <property type="component" value="Unassembled WGS sequence"/>
</dbReference>
<organism evidence="1 2">
    <name type="scientific">Lithohypha guttulata</name>
    <dbReference type="NCBI Taxonomy" id="1690604"/>
    <lineage>
        <taxon>Eukaryota</taxon>
        <taxon>Fungi</taxon>
        <taxon>Dikarya</taxon>
        <taxon>Ascomycota</taxon>
        <taxon>Pezizomycotina</taxon>
        <taxon>Eurotiomycetes</taxon>
        <taxon>Chaetothyriomycetidae</taxon>
        <taxon>Chaetothyriales</taxon>
        <taxon>Trichomeriaceae</taxon>
        <taxon>Lithohypha</taxon>
    </lineage>
</organism>
<dbReference type="InterPro" id="IPR036397">
    <property type="entry name" value="RNaseH_sf"/>
</dbReference>
<proteinExistence type="predicted"/>
<reference evidence="1 2" key="1">
    <citation type="submission" date="2023-08" db="EMBL/GenBank/DDBJ databases">
        <title>Black Yeasts Isolated from many extreme environments.</title>
        <authorList>
            <person name="Coleine C."/>
            <person name="Stajich J.E."/>
            <person name="Selbmann L."/>
        </authorList>
    </citation>
    <scope>NUCLEOTIDE SEQUENCE [LARGE SCALE GENOMIC DNA]</scope>
    <source>
        <strain evidence="1 2">CCFEE 5910</strain>
    </source>
</reference>
<protein>
    <submittedName>
        <fullName evidence="1">Uncharacterized protein</fullName>
    </submittedName>
</protein>
<name>A0AAN7SMU9_9EURO</name>
<keyword evidence="2" id="KW-1185">Reference proteome</keyword>
<gene>
    <name evidence="1" type="ORF">LTR05_008433</name>
</gene>
<dbReference type="Gene3D" id="3.30.420.10">
    <property type="entry name" value="Ribonuclease H-like superfamily/Ribonuclease H"/>
    <property type="match status" value="1"/>
</dbReference>
<dbReference type="EMBL" id="JAVRRJ010000012">
    <property type="protein sequence ID" value="KAK5080728.1"/>
    <property type="molecule type" value="Genomic_DNA"/>
</dbReference>
<dbReference type="AlphaFoldDB" id="A0AAN7SMU9"/>
<comment type="caution">
    <text evidence="1">The sequence shown here is derived from an EMBL/GenBank/DDBJ whole genome shotgun (WGS) entry which is preliminary data.</text>
</comment>
<evidence type="ECO:0000313" key="2">
    <source>
        <dbReference type="Proteomes" id="UP001309876"/>
    </source>
</evidence>
<dbReference type="GO" id="GO:0003676">
    <property type="term" value="F:nucleic acid binding"/>
    <property type="evidence" value="ECO:0007669"/>
    <property type="project" value="InterPro"/>
</dbReference>
<sequence>MVAQLVLLSTAQPNISPDLEADNLGHESFFCLMQIREEHNQHSILVDILVLGGKKASEVKGHKIGETLRTILEDPARQKLIWDVR</sequence>
<evidence type="ECO:0000313" key="1">
    <source>
        <dbReference type="EMBL" id="KAK5080728.1"/>
    </source>
</evidence>
<accession>A0AAN7SMU9</accession>